<gene>
    <name evidence="2" type="ORF">Hypma_012120</name>
</gene>
<sequence>MDKTSVRAKSKQRAPQRCETPKGMVNANEEKKMGKDKTNLFITIPAVNKSAGPSTKSTVAAKSAVEKQVIVTKIREMKETRTYETDEKKCKAKIEADPWAAQVEKTSVICLGCGRTIATEKRGPYYAFNWTKHVGKCWAVKKFQELNPGKIGT</sequence>
<evidence type="ECO:0000313" key="2">
    <source>
        <dbReference type="EMBL" id="RDB20683.1"/>
    </source>
</evidence>
<proteinExistence type="predicted"/>
<protein>
    <submittedName>
        <fullName evidence="2">Uncharacterized protein</fullName>
    </submittedName>
</protein>
<keyword evidence="3" id="KW-1185">Reference proteome</keyword>
<feature type="compositionally biased region" description="Basic residues" evidence="1">
    <location>
        <begin position="1"/>
        <end position="14"/>
    </location>
</feature>
<dbReference type="OrthoDB" id="2880777at2759"/>
<evidence type="ECO:0000313" key="3">
    <source>
        <dbReference type="Proteomes" id="UP000076154"/>
    </source>
</evidence>
<dbReference type="EMBL" id="LUEZ02000058">
    <property type="protein sequence ID" value="RDB20683.1"/>
    <property type="molecule type" value="Genomic_DNA"/>
</dbReference>
<dbReference type="AlphaFoldDB" id="A0A369JLV5"/>
<name>A0A369JLV5_HYPMA</name>
<organism evidence="2 3">
    <name type="scientific">Hypsizygus marmoreus</name>
    <name type="common">White beech mushroom</name>
    <name type="synonym">Agaricus marmoreus</name>
    <dbReference type="NCBI Taxonomy" id="39966"/>
    <lineage>
        <taxon>Eukaryota</taxon>
        <taxon>Fungi</taxon>
        <taxon>Dikarya</taxon>
        <taxon>Basidiomycota</taxon>
        <taxon>Agaricomycotina</taxon>
        <taxon>Agaricomycetes</taxon>
        <taxon>Agaricomycetidae</taxon>
        <taxon>Agaricales</taxon>
        <taxon>Tricholomatineae</taxon>
        <taxon>Lyophyllaceae</taxon>
        <taxon>Hypsizygus</taxon>
    </lineage>
</organism>
<feature type="region of interest" description="Disordered" evidence="1">
    <location>
        <begin position="1"/>
        <end position="32"/>
    </location>
</feature>
<dbReference type="InParanoid" id="A0A369JLV5"/>
<reference evidence="2" key="1">
    <citation type="submission" date="2018-04" db="EMBL/GenBank/DDBJ databases">
        <title>Whole genome sequencing of Hypsizygus marmoreus.</title>
        <authorList>
            <person name="Choi I.-G."/>
            <person name="Min B."/>
            <person name="Kim J.-G."/>
            <person name="Kim S."/>
            <person name="Oh Y.-L."/>
            <person name="Kong W.-S."/>
            <person name="Park H."/>
            <person name="Jeong J."/>
            <person name="Song E.-S."/>
        </authorList>
    </citation>
    <scope>NUCLEOTIDE SEQUENCE [LARGE SCALE GENOMIC DNA]</scope>
    <source>
        <strain evidence="2">51987-8</strain>
    </source>
</reference>
<accession>A0A369JLV5</accession>
<comment type="caution">
    <text evidence="2">The sequence shown here is derived from an EMBL/GenBank/DDBJ whole genome shotgun (WGS) entry which is preliminary data.</text>
</comment>
<dbReference type="Proteomes" id="UP000076154">
    <property type="component" value="Unassembled WGS sequence"/>
</dbReference>
<evidence type="ECO:0000256" key="1">
    <source>
        <dbReference type="SAM" id="MobiDB-lite"/>
    </source>
</evidence>